<name>A0A7G9B3K8_9FIRM</name>
<evidence type="ECO:0000313" key="3">
    <source>
        <dbReference type="Proteomes" id="UP000515960"/>
    </source>
</evidence>
<feature type="region of interest" description="Disordered" evidence="1">
    <location>
        <begin position="224"/>
        <end position="251"/>
    </location>
</feature>
<dbReference type="KEGG" id="ohi:H8790_11965"/>
<keyword evidence="3" id="KW-1185">Reference proteome</keyword>
<evidence type="ECO:0000313" key="2">
    <source>
        <dbReference type="EMBL" id="QNL44139.1"/>
    </source>
</evidence>
<proteinExistence type="predicted"/>
<sequence>MAYTSVKYSDASDPSHFFGVTYTNGMWILYGFKGTINSSSRSRKPCIWVCRDAMPSSDSIWDAHFISSNLGYISDIAYGGGYWAAVATQDGSPSAYHLYITQNLSSGWIDVPDYEEIASVDYIDTTWITGSKNGIYYTSSAGKLPAVSGEYGFTYIKAKEGFSTPAVTPAIALTLTVTLYVMPSFNGLTVTCPDGTTLHADSDKVDQTVTFTFTVNQYGTYTAEAGNGKEGNSTGSTTFNEGGATTQSISL</sequence>
<reference evidence="2 3" key="1">
    <citation type="submission" date="2020-08" db="EMBL/GenBank/DDBJ databases">
        <authorList>
            <person name="Liu C."/>
            <person name="Sun Q."/>
        </authorList>
    </citation>
    <scope>NUCLEOTIDE SEQUENCE [LARGE SCALE GENOMIC DNA]</scope>
    <source>
        <strain evidence="2 3">NSJ-62</strain>
    </source>
</reference>
<dbReference type="EMBL" id="CP060490">
    <property type="protein sequence ID" value="QNL44139.1"/>
    <property type="molecule type" value="Genomic_DNA"/>
</dbReference>
<dbReference type="RefSeq" id="WP_187332740.1">
    <property type="nucleotide sequence ID" value="NZ_CP060490.1"/>
</dbReference>
<evidence type="ECO:0000256" key="1">
    <source>
        <dbReference type="SAM" id="MobiDB-lite"/>
    </source>
</evidence>
<dbReference type="AlphaFoldDB" id="A0A7G9B3K8"/>
<organism evidence="2 3">
    <name type="scientific">Oscillibacter hominis</name>
    <dbReference type="NCBI Taxonomy" id="2763056"/>
    <lineage>
        <taxon>Bacteria</taxon>
        <taxon>Bacillati</taxon>
        <taxon>Bacillota</taxon>
        <taxon>Clostridia</taxon>
        <taxon>Eubacteriales</taxon>
        <taxon>Oscillospiraceae</taxon>
        <taxon>Oscillibacter</taxon>
    </lineage>
</organism>
<gene>
    <name evidence="2" type="ORF">H8790_11965</name>
</gene>
<dbReference type="Proteomes" id="UP000515960">
    <property type="component" value="Chromosome"/>
</dbReference>
<accession>A0A7G9B3K8</accession>
<protein>
    <submittedName>
        <fullName evidence="2">Uncharacterized protein</fullName>
    </submittedName>
</protein>
<feature type="compositionally biased region" description="Polar residues" evidence="1">
    <location>
        <begin position="230"/>
        <end position="251"/>
    </location>
</feature>